<evidence type="ECO:0000256" key="1">
    <source>
        <dbReference type="ARBA" id="ARBA00006096"/>
    </source>
</evidence>
<name>A0A839E6P8_9PSEU</name>
<dbReference type="EMBL" id="JACGWZ010000006">
    <property type="protein sequence ID" value="MBA8826558.1"/>
    <property type="molecule type" value="Genomic_DNA"/>
</dbReference>
<feature type="compositionally biased region" description="Pro residues" evidence="3">
    <location>
        <begin position="183"/>
        <end position="192"/>
    </location>
</feature>
<evidence type="ECO:0000256" key="2">
    <source>
        <dbReference type="ARBA" id="ARBA00022801"/>
    </source>
</evidence>
<feature type="transmembrane region" description="Helical" evidence="4">
    <location>
        <begin position="222"/>
        <end position="245"/>
    </location>
</feature>
<dbReference type="SUPFAM" id="SSF56601">
    <property type="entry name" value="beta-lactamase/transpeptidase-like"/>
    <property type="match status" value="1"/>
</dbReference>
<dbReference type="InterPro" id="IPR000667">
    <property type="entry name" value="Peptidase_S13"/>
</dbReference>
<keyword evidence="4" id="KW-0812">Transmembrane</keyword>
<dbReference type="InterPro" id="IPR012338">
    <property type="entry name" value="Beta-lactam/transpept-like"/>
</dbReference>
<evidence type="ECO:0000313" key="6">
    <source>
        <dbReference type="Proteomes" id="UP000569329"/>
    </source>
</evidence>
<evidence type="ECO:0000256" key="3">
    <source>
        <dbReference type="SAM" id="MobiDB-lite"/>
    </source>
</evidence>
<dbReference type="GO" id="GO:0006508">
    <property type="term" value="P:proteolysis"/>
    <property type="evidence" value="ECO:0007669"/>
    <property type="project" value="InterPro"/>
</dbReference>
<dbReference type="PANTHER" id="PTHR30023">
    <property type="entry name" value="D-ALANYL-D-ALANINE CARBOXYPEPTIDASE"/>
    <property type="match status" value="1"/>
</dbReference>
<dbReference type="Gene3D" id="3.40.710.10">
    <property type="entry name" value="DD-peptidase/beta-lactamase superfamily"/>
    <property type="match status" value="2"/>
</dbReference>
<organism evidence="5 6">
    <name type="scientific">Halosaccharopolyspora lacisalsi</name>
    <dbReference type="NCBI Taxonomy" id="1000566"/>
    <lineage>
        <taxon>Bacteria</taxon>
        <taxon>Bacillati</taxon>
        <taxon>Actinomycetota</taxon>
        <taxon>Actinomycetes</taxon>
        <taxon>Pseudonocardiales</taxon>
        <taxon>Pseudonocardiaceae</taxon>
        <taxon>Halosaccharopolyspora</taxon>
    </lineage>
</organism>
<dbReference type="RefSeq" id="WP_182545791.1">
    <property type="nucleotide sequence ID" value="NZ_JACGWZ010000006.1"/>
</dbReference>
<keyword evidence="4" id="KW-1133">Transmembrane helix</keyword>
<feature type="compositionally biased region" description="Basic and acidic residues" evidence="3">
    <location>
        <begin position="197"/>
        <end position="212"/>
    </location>
</feature>
<comment type="caution">
    <text evidence="5">The sequence shown here is derived from an EMBL/GenBank/DDBJ whole genome shotgun (WGS) entry which is preliminary data.</text>
</comment>
<dbReference type="EC" id="3.4.21.-" evidence="5"/>
<dbReference type="Proteomes" id="UP000569329">
    <property type="component" value="Unassembled WGS sequence"/>
</dbReference>
<proteinExistence type="inferred from homology"/>
<keyword evidence="2 5" id="KW-0378">Hydrolase</keyword>
<dbReference type="PRINTS" id="PR00922">
    <property type="entry name" value="DADACBPTASE3"/>
</dbReference>
<feature type="compositionally biased region" description="Basic and acidic residues" evidence="3">
    <location>
        <begin position="108"/>
        <end position="118"/>
    </location>
</feature>
<feature type="compositionally biased region" description="Acidic residues" evidence="3">
    <location>
        <begin position="52"/>
        <end position="61"/>
    </location>
</feature>
<feature type="compositionally biased region" description="Low complexity" evidence="3">
    <location>
        <begin position="76"/>
        <end position="86"/>
    </location>
</feature>
<gene>
    <name evidence="5" type="ORF">FHX42_003937</name>
</gene>
<keyword evidence="6" id="KW-1185">Reference proteome</keyword>
<protein>
    <submittedName>
        <fullName evidence="5">D-alanyl-D-alanine carboxypeptidase/D-alanyl-D-alanine-endopeptidase (Penicillin-binding protein 4)</fullName>
        <ecNumber evidence="5">3.4.16.4</ecNumber>
        <ecNumber evidence="5">3.4.21.-</ecNumber>
    </submittedName>
</protein>
<keyword evidence="4" id="KW-0472">Membrane</keyword>
<dbReference type="EC" id="3.4.16.4" evidence="5"/>
<evidence type="ECO:0000313" key="5">
    <source>
        <dbReference type="EMBL" id="MBA8826558.1"/>
    </source>
</evidence>
<comment type="similarity">
    <text evidence="1">Belongs to the peptidase S13 family.</text>
</comment>
<dbReference type="GO" id="GO:0009002">
    <property type="term" value="F:serine-type D-Ala-D-Ala carboxypeptidase activity"/>
    <property type="evidence" value="ECO:0007669"/>
    <property type="project" value="UniProtKB-EC"/>
</dbReference>
<dbReference type="GO" id="GO:0000270">
    <property type="term" value="P:peptidoglycan metabolic process"/>
    <property type="evidence" value="ECO:0007669"/>
    <property type="project" value="TreeGrafter"/>
</dbReference>
<dbReference type="AlphaFoldDB" id="A0A839E6P8"/>
<keyword evidence="5" id="KW-0121">Carboxypeptidase</keyword>
<sequence length="673" mass="69628">MSQPHKPRGEDSESGVDEPASEPTRLPAEAGEQGSEASEQPEWPAGSPSPVDDADEADAESSESTAQEWPTEEEAAGASEATAQSADVERTQQISRVELDEGLNQETVRTDTREVRDEPEPDNGPPTVRIPPVPPAPVEQPTEQFARPDFAAQPSPRRSAQPSDFFGLTGSQPVVPAAEPARPDPAPAPAPPAETQAPERDEQPQAPERDEQPGAPRRRRGLIAVALVAVVALGVGAAFGIPALFGGGPRAAAPAPVQLDPRIEPVTGTAPTPDQQQLSEALAPVVSNPALGEFGGVVMDPASGRTLWKQNAGRPLVPASTGKLLTAGAAMIALDHRHRFTTKVVRGDEPGSVVLVGGGDPTLSALSGDEQSVYPAAPKLGKLVQEVREATGGEVTSVTVDTSRYTGRQLAPGWVPADVTGGYIAPMQPVMLDGGRVDPTKAVSPRSKTPALDAGRELAKRLGAPEAGVKTGTAPEDARVLGEVKSATVRKMTRTLLQHSDNVLAEALGRQVAIATGHQPSFSGTAEAVHEVLTEHGFDLSGTRMVDANGLSPKDRVTPRALGSVLAATTVPRGRDGTLPKRTRELRDLLLGLPVAGSSGSLAGRYEQAAASGRGWVRAKTGTLTDVNGLAGTVVTSQGKLLVFALISNGTSSAVARPALDRVAATLSGVGSP</sequence>
<dbReference type="Pfam" id="PF02113">
    <property type="entry name" value="Peptidase_S13"/>
    <property type="match status" value="2"/>
</dbReference>
<reference evidence="5 6" key="1">
    <citation type="submission" date="2020-07" db="EMBL/GenBank/DDBJ databases">
        <title>Sequencing the genomes of 1000 actinobacteria strains.</title>
        <authorList>
            <person name="Klenk H.-P."/>
        </authorList>
    </citation>
    <scope>NUCLEOTIDE SEQUENCE [LARGE SCALE GENOMIC DNA]</scope>
    <source>
        <strain evidence="5 6">DSM 45975</strain>
    </source>
</reference>
<feature type="compositionally biased region" description="Pro residues" evidence="3">
    <location>
        <begin position="122"/>
        <end position="138"/>
    </location>
</feature>
<dbReference type="PANTHER" id="PTHR30023:SF0">
    <property type="entry name" value="PENICILLIN-SENSITIVE CARBOXYPEPTIDASE A"/>
    <property type="match status" value="1"/>
</dbReference>
<keyword evidence="5" id="KW-0645">Protease</keyword>
<evidence type="ECO:0000256" key="4">
    <source>
        <dbReference type="SAM" id="Phobius"/>
    </source>
</evidence>
<dbReference type="NCBIfam" id="TIGR00666">
    <property type="entry name" value="PBP4"/>
    <property type="match status" value="1"/>
</dbReference>
<feature type="compositionally biased region" description="Low complexity" evidence="3">
    <location>
        <begin position="28"/>
        <end position="40"/>
    </location>
</feature>
<feature type="region of interest" description="Disordered" evidence="3">
    <location>
        <begin position="1"/>
        <end position="217"/>
    </location>
</feature>
<accession>A0A839E6P8</accession>